<dbReference type="Pfam" id="PF00254">
    <property type="entry name" value="FKBP_C"/>
    <property type="match status" value="1"/>
</dbReference>
<evidence type="ECO:0000256" key="9">
    <source>
        <dbReference type="ARBA" id="ARBA00023306"/>
    </source>
</evidence>
<name>A0A1G1X4L4_9BACT</name>
<comment type="caution">
    <text evidence="15">The sequence shown here is derived from an EMBL/GenBank/DDBJ whole genome shotgun (WGS) entry which is preliminary data.</text>
</comment>
<evidence type="ECO:0000256" key="12">
    <source>
        <dbReference type="PROSITE-ProRule" id="PRU00277"/>
    </source>
</evidence>
<comment type="function">
    <text evidence="11">Involved in protein export. Acts as a chaperone by maintaining the newly synthesized protein in an open conformation. Functions as a peptidyl-prolyl cis-trans isomerase.</text>
</comment>
<feature type="domain" description="PPIase FKBP-type" evidence="14">
    <location>
        <begin position="163"/>
        <end position="248"/>
    </location>
</feature>
<evidence type="ECO:0000313" key="16">
    <source>
        <dbReference type="Proteomes" id="UP000177528"/>
    </source>
</evidence>
<dbReference type="FunFam" id="3.10.50.40:FF:000001">
    <property type="entry name" value="Trigger factor"/>
    <property type="match status" value="1"/>
</dbReference>
<evidence type="ECO:0000256" key="6">
    <source>
        <dbReference type="ARBA" id="ARBA00023110"/>
    </source>
</evidence>
<dbReference type="Proteomes" id="UP000177528">
    <property type="component" value="Unassembled WGS sequence"/>
</dbReference>
<dbReference type="GO" id="GO:0051083">
    <property type="term" value="P:'de novo' cotranslational protein folding"/>
    <property type="evidence" value="ECO:0007669"/>
    <property type="project" value="TreeGrafter"/>
</dbReference>
<dbReference type="NCBIfam" id="TIGR00115">
    <property type="entry name" value="tig"/>
    <property type="match status" value="1"/>
</dbReference>
<dbReference type="SUPFAM" id="SSF102735">
    <property type="entry name" value="Trigger factor ribosome-binding domain"/>
    <property type="match status" value="1"/>
</dbReference>
<comment type="domain">
    <text evidence="11">Consists of 3 domains; the N-terminus binds the ribosome, the middle domain has PPIase activity, while the C-terminus has intrinsic chaperone activity on its own.</text>
</comment>
<proteinExistence type="inferred from homology"/>
<evidence type="ECO:0000256" key="3">
    <source>
        <dbReference type="ARBA" id="ARBA00013194"/>
    </source>
</evidence>
<dbReference type="Gene3D" id="3.10.50.40">
    <property type="match status" value="1"/>
</dbReference>
<evidence type="ECO:0000256" key="11">
    <source>
        <dbReference type="HAMAP-Rule" id="MF_00303"/>
    </source>
</evidence>
<dbReference type="EMBL" id="MHHR01000007">
    <property type="protein sequence ID" value="OGY34903.1"/>
    <property type="molecule type" value="Genomic_DNA"/>
</dbReference>
<protein>
    <recommendedName>
        <fullName evidence="4 11">Trigger factor</fullName>
        <shortName evidence="11">TF</shortName>
        <ecNumber evidence="3 11">5.2.1.8</ecNumber>
    </recommendedName>
    <alternativeName>
        <fullName evidence="10 11">PPIase</fullName>
    </alternativeName>
</protein>
<dbReference type="GO" id="GO:0043022">
    <property type="term" value="F:ribosome binding"/>
    <property type="evidence" value="ECO:0007669"/>
    <property type="project" value="TreeGrafter"/>
</dbReference>
<keyword evidence="11" id="KW-0963">Cytoplasm</keyword>
<dbReference type="InterPro" id="IPR036611">
    <property type="entry name" value="Trigger_fac_ribosome-bd_sf"/>
</dbReference>
<accession>A0A1G1X4L4</accession>
<dbReference type="Gene3D" id="1.10.3120.10">
    <property type="entry name" value="Trigger factor, C-terminal domain"/>
    <property type="match status" value="1"/>
</dbReference>
<organism evidence="15 16">
    <name type="scientific">Candidatus Andersenbacteria bacterium RIFCSPHIGHO2_12_FULL_45_11</name>
    <dbReference type="NCBI Taxonomy" id="1797281"/>
    <lineage>
        <taxon>Bacteria</taxon>
        <taxon>Candidatus Anderseniibacteriota</taxon>
    </lineage>
</organism>
<evidence type="ECO:0000256" key="7">
    <source>
        <dbReference type="ARBA" id="ARBA00023186"/>
    </source>
</evidence>
<keyword evidence="5 11" id="KW-0132">Cell division</keyword>
<dbReference type="InterPro" id="IPR046357">
    <property type="entry name" value="PPIase_dom_sf"/>
</dbReference>
<dbReference type="Pfam" id="PF05697">
    <property type="entry name" value="Trigger_N"/>
    <property type="match status" value="1"/>
</dbReference>
<dbReference type="HAMAP" id="MF_00303">
    <property type="entry name" value="Trigger_factor_Tig"/>
    <property type="match status" value="1"/>
</dbReference>
<keyword evidence="8 11" id="KW-0413">Isomerase</keyword>
<comment type="catalytic activity">
    <reaction evidence="1 11 12">
        <text>[protein]-peptidylproline (omega=180) = [protein]-peptidylproline (omega=0)</text>
        <dbReference type="Rhea" id="RHEA:16237"/>
        <dbReference type="Rhea" id="RHEA-COMP:10747"/>
        <dbReference type="Rhea" id="RHEA-COMP:10748"/>
        <dbReference type="ChEBI" id="CHEBI:83833"/>
        <dbReference type="ChEBI" id="CHEBI:83834"/>
        <dbReference type="EC" id="5.2.1.8"/>
    </reaction>
</comment>
<sequence length="431" mass="47574">MEITVVPKKEASQAEITVSVPKESFAPFVERAIGTLAKGVELKGFRPGKAPRNLVMEHVGQDRILHEAMDLALPHFFAKAAVEEDVQVVGRPAISILELGLDTPFKFTATVDVIPDITLGNPSALSAKKKEVVVSDEQLDHELKHLVNMRATTAQVTRAADKGDVALVDFQVKIDGSLIEGGASKNHPVTIGEGRFVPGFEDGIIGMNAGEKRTFPIHFPEDYGKQELKGKQAEATVSVISVQEKKAPALDDAFAQSLGGAFKTMDELKDKLRANMKEELTAKEEERYRGELAEQLMDASTFGAIPESLVEHEIDRRMEEFATMLSYQQRSIEEYALAQNTSIEKMRETMRESATKQVKVGLALRELTRKHDISATEEEIAEEVTKELARFGSIEEAKKEVDQQDIQEYAASAIKNKKTLDLLGELANKKS</sequence>
<keyword evidence="7 11" id="KW-0143">Chaperone</keyword>
<evidence type="ECO:0000256" key="5">
    <source>
        <dbReference type="ARBA" id="ARBA00022618"/>
    </source>
</evidence>
<keyword evidence="9 11" id="KW-0131">Cell cycle</keyword>
<dbReference type="GO" id="GO:0015031">
    <property type="term" value="P:protein transport"/>
    <property type="evidence" value="ECO:0007669"/>
    <property type="project" value="UniProtKB-UniRule"/>
</dbReference>
<dbReference type="EC" id="5.2.1.8" evidence="3 11"/>
<dbReference type="GO" id="GO:0044183">
    <property type="term" value="F:protein folding chaperone"/>
    <property type="evidence" value="ECO:0007669"/>
    <property type="project" value="TreeGrafter"/>
</dbReference>
<dbReference type="PIRSF" id="PIRSF003095">
    <property type="entry name" value="Trigger_factor"/>
    <property type="match status" value="1"/>
</dbReference>
<evidence type="ECO:0000256" key="10">
    <source>
        <dbReference type="ARBA" id="ARBA00029986"/>
    </source>
</evidence>
<dbReference type="InterPro" id="IPR008880">
    <property type="entry name" value="Trigger_fac_C"/>
</dbReference>
<evidence type="ECO:0000313" key="15">
    <source>
        <dbReference type="EMBL" id="OGY34903.1"/>
    </source>
</evidence>
<evidence type="ECO:0000256" key="13">
    <source>
        <dbReference type="RuleBase" id="RU003914"/>
    </source>
</evidence>
<comment type="similarity">
    <text evidence="2 11 13">Belongs to the FKBP-type PPIase family. Tig subfamily.</text>
</comment>
<gene>
    <name evidence="11" type="primary">tig</name>
    <name evidence="15" type="ORF">A3D99_03455</name>
</gene>
<dbReference type="PROSITE" id="PS50059">
    <property type="entry name" value="FKBP_PPIASE"/>
    <property type="match status" value="1"/>
</dbReference>
<dbReference type="InterPro" id="IPR005215">
    <property type="entry name" value="Trig_fac"/>
</dbReference>
<dbReference type="InterPro" id="IPR027304">
    <property type="entry name" value="Trigger_fact/SurA_dom_sf"/>
</dbReference>
<comment type="subcellular location">
    <subcellularLocation>
        <location evidence="11">Cytoplasm</location>
    </subcellularLocation>
    <text evidence="11">About half TF is bound to the ribosome near the polypeptide exit tunnel while the other half is free in the cytoplasm.</text>
</comment>
<keyword evidence="6 11" id="KW-0697">Rotamase</keyword>
<dbReference type="InterPro" id="IPR001179">
    <property type="entry name" value="PPIase_FKBP_dom"/>
</dbReference>
<dbReference type="InterPro" id="IPR037041">
    <property type="entry name" value="Trigger_fac_C_sf"/>
</dbReference>
<evidence type="ECO:0000256" key="8">
    <source>
        <dbReference type="ARBA" id="ARBA00023235"/>
    </source>
</evidence>
<dbReference type="SUPFAM" id="SSF109998">
    <property type="entry name" value="Triger factor/SurA peptide-binding domain-like"/>
    <property type="match status" value="1"/>
</dbReference>
<dbReference type="GO" id="GO:0043335">
    <property type="term" value="P:protein unfolding"/>
    <property type="evidence" value="ECO:0007669"/>
    <property type="project" value="TreeGrafter"/>
</dbReference>
<dbReference type="GO" id="GO:0051301">
    <property type="term" value="P:cell division"/>
    <property type="evidence" value="ECO:0007669"/>
    <property type="project" value="UniProtKB-KW"/>
</dbReference>
<dbReference type="Pfam" id="PF05698">
    <property type="entry name" value="Trigger_C"/>
    <property type="match status" value="1"/>
</dbReference>
<dbReference type="SUPFAM" id="SSF54534">
    <property type="entry name" value="FKBP-like"/>
    <property type="match status" value="1"/>
</dbReference>
<evidence type="ECO:0000256" key="1">
    <source>
        <dbReference type="ARBA" id="ARBA00000971"/>
    </source>
</evidence>
<evidence type="ECO:0000256" key="2">
    <source>
        <dbReference type="ARBA" id="ARBA00005464"/>
    </source>
</evidence>
<dbReference type="Gene3D" id="3.30.70.1050">
    <property type="entry name" value="Trigger factor ribosome-binding domain"/>
    <property type="match status" value="1"/>
</dbReference>
<dbReference type="GO" id="GO:0003755">
    <property type="term" value="F:peptidyl-prolyl cis-trans isomerase activity"/>
    <property type="evidence" value="ECO:0007669"/>
    <property type="project" value="UniProtKB-UniRule"/>
</dbReference>
<dbReference type="PANTHER" id="PTHR30560:SF3">
    <property type="entry name" value="TRIGGER FACTOR-LIKE PROTEIN TIG, CHLOROPLASTIC"/>
    <property type="match status" value="1"/>
</dbReference>
<dbReference type="InterPro" id="IPR008881">
    <property type="entry name" value="Trigger_fac_ribosome-bd_bac"/>
</dbReference>
<reference evidence="15 16" key="1">
    <citation type="journal article" date="2016" name="Nat. Commun.">
        <title>Thousands of microbial genomes shed light on interconnected biogeochemical processes in an aquifer system.</title>
        <authorList>
            <person name="Anantharaman K."/>
            <person name="Brown C.T."/>
            <person name="Hug L.A."/>
            <person name="Sharon I."/>
            <person name="Castelle C.J."/>
            <person name="Probst A.J."/>
            <person name="Thomas B.C."/>
            <person name="Singh A."/>
            <person name="Wilkins M.J."/>
            <person name="Karaoz U."/>
            <person name="Brodie E.L."/>
            <person name="Williams K.H."/>
            <person name="Hubbard S.S."/>
            <person name="Banfield J.F."/>
        </authorList>
    </citation>
    <scope>NUCLEOTIDE SEQUENCE [LARGE SCALE GENOMIC DNA]</scope>
</reference>
<dbReference type="AlphaFoldDB" id="A0A1G1X4L4"/>
<evidence type="ECO:0000259" key="14">
    <source>
        <dbReference type="PROSITE" id="PS50059"/>
    </source>
</evidence>
<evidence type="ECO:0000256" key="4">
    <source>
        <dbReference type="ARBA" id="ARBA00016902"/>
    </source>
</evidence>
<dbReference type="GO" id="GO:0005737">
    <property type="term" value="C:cytoplasm"/>
    <property type="evidence" value="ECO:0007669"/>
    <property type="project" value="UniProtKB-SubCell"/>
</dbReference>
<dbReference type="PANTHER" id="PTHR30560">
    <property type="entry name" value="TRIGGER FACTOR CHAPERONE AND PEPTIDYL-PROLYL CIS/TRANS ISOMERASE"/>
    <property type="match status" value="1"/>
</dbReference>